<organism evidence="1 2">
    <name type="scientific">Prorocentrum cordatum</name>
    <dbReference type="NCBI Taxonomy" id="2364126"/>
    <lineage>
        <taxon>Eukaryota</taxon>
        <taxon>Sar</taxon>
        <taxon>Alveolata</taxon>
        <taxon>Dinophyceae</taxon>
        <taxon>Prorocentrales</taxon>
        <taxon>Prorocentraceae</taxon>
        <taxon>Prorocentrum</taxon>
    </lineage>
</organism>
<accession>A0ABN9S135</accession>
<sequence>WGRTGSKSVVQLHAMNDRFVRVGALEKAVTVPPMLVGSTTSGYVFAIDLQTGEELWATVASNEIAGVKGSVAAKDGIVVVATNRCIDRYCYRYRNQTNPLTPGNSVVRSLRFGSTANADAMSPLMFERQNFGTTR</sequence>
<evidence type="ECO:0000313" key="1">
    <source>
        <dbReference type="EMBL" id="CAK0824607.1"/>
    </source>
</evidence>
<protein>
    <submittedName>
        <fullName evidence="1">Uncharacterized protein</fullName>
    </submittedName>
</protein>
<proteinExistence type="predicted"/>
<dbReference type="SUPFAM" id="SSF50998">
    <property type="entry name" value="Quinoprotein alcohol dehydrogenase-like"/>
    <property type="match status" value="1"/>
</dbReference>
<gene>
    <name evidence="1" type="ORF">PCOR1329_LOCUS24981</name>
</gene>
<reference evidence="1" key="1">
    <citation type="submission" date="2023-10" db="EMBL/GenBank/DDBJ databases">
        <authorList>
            <person name="Chen Y."/>
            <person name="Shah S."/>
            <person name="Dougan E. K."/>
            <person name="Thang M."/>
            <person name="Chan C."/>
        </authorList>
    </citation>
    <scope>NUCLEOTIDE SEQUENCE [LARGE SCALE GENOMIC DNA]</scope>
</reference>
<dbReference type="InterPro" id="IPR011047">
    <property type="entry name" value="Quinoprotein_ADH-like_sf"/>
</dbReference>
<dbReference type="Proteomes" id="UP001189429">
    <property type="component" value="Unassembled WGS sequence"/>
</dbReference>
<dbReference type="Gene3D" id="2.40.10.480">
    <property type="match status" value="1"/>
</dbReference>
<evidence type="ECO:0000313" key="2">
    <source>
        <dbReference type="Proteomes" id="UP001189429"/>
    </source>
</evidence>
<keyword evidence="2" id="KW-1185">Reference proteome</keyword>
<dbReference type="EMBL" id="CAUYUJ010008669">
    <property type="protein sequence ID" value="CAK0824607.1"/>
    <property type="molecule type" value="Genomic_DNA"/>
</dbReference>
<comment type="caution">
    <text evidence="1">The sequence shown here is derived from an EMBL/GenBank/DDBJ whole genome shotgun (WGS) entry which is preliminary data.</text>
</comment>
<feature type="non-terminal residue" evidence="1">
    <location>
        <position position="1"/>
    </location>
</feature>
<name>A0ABN9S135_9DINO</name>